<accession>A0ABT6WYU3</accession>
<evidence type="ECO:0000313" key="1">
    <source>
        <dbReference type="EMBL" id="MDI6104927.1"/>
    </source>
</evidence>
<name>A0ABT6WYU3_9ACTN</name>
<comment type="caution">
    <text evidence="1">The sequence shown here is derived from an EMBL/GenBank/DDBJ whole genome shotgun (WGS) entry which is preliminary data.</text>
</comment>
<evidence type="ECO:0000313" key="2">
    <source>
        <dbReference type="Proteomes" id="UP001241758"/>
    </source>
</evidence>
<keyword evidence="2" id="KW-1185">Reference proteome</keyword>
<dbReference type="Proteomes" id="UP001241758">
    <property type="component" value="Unassembled WGS sequence"/>
</dbReference>
<sequence length="43" mass="4507">MRIVSSGAPFFETLVTLWPDPSGSALVMGGAQKDQYIAYASGS</sequence>
<organism evidence="1 2">
    <name type="scientific">Actinoplanes sandaracinus</name>
    <dbReference type="NCBI Taxonomy" id="3045177"/>
    <lineage>
        <taxon>Bacteria</taxon>
        <taxon>Bacillati</taxon>
        <taxon>Actinomycetota</taxon>
        <taxon>Actinomycetes</taxon>
        <taxon>Micromonosporales</taxon>
        <taxon>Micromonosporaceae</taxon>
        <taxon>Actinoplanes</taxon>
    </lineage>
</organism>
<proteinExistence type="predicted"/>
<dbReference type="EMBL" id="JASCTH010000038">
    <property type="protein sequence ID" value="MDI6104927.1"/>
    <property type="molecule type" value="Genomic_DNA"/>
</dbReference>
<dbReference type="RefSeq" id="WP_282766372.1">
    <property type="nucleotide sequence ID" value="NZ_JASCTH010000038.1"/>
</dbReference>
<gene>
    <name evidence="1" type="ORF">QLQ12_40710</name>
</gene>
<reference evidence="1 2" key="1">
    <citation type="submission" date="2023-05" db="EMBL/GenBank/DDBJ databases">
        <title>Actinoplanes sp. NEAU-A12 genome sequencing.</title>
        <authorList>
            <person name="Wang Z.-S."/>
        </authorList>
    </citation>
    <scope>NUCLEOTIDE SEQUENCE [LARGE SCALE GENOMIC DNA]</scope>
    <source>
        <strain evidence="1 2">NEAU-A12</strain>
    </source>
</reference>
<protein>
    <submittedName>
        <fullName evidence="1">Uncharacterized protein</fullName>
    </submittedName>
</protein>